<keyword evidence="4" id="KW-1185">Reference proteome</keyword>
<dbReference type="Pfam" id="PF02994">
    <property type="entry name" value="Transposase_22"/>
    <property type="match status" value="1"/>
</dbReference>
<evidence type="ECO:0000259" key="2">
    <source>
        <dbReference type="Pfam" id="PF02994"/>
    </source>
</evidence>
<protein>
    <recommendedName>
        <fullName evidence="2">L1 transposable element RRM domain-containing protein</fullName>
    </recommendedName>
</protein>
<name>A0AAV7LCM8_PLEWA</name>
<dbReference type="Gene3D" id="3.30.70.1820">
    <property type="entry name" value="L1 transposable element, RRM domain"/>
    <property type="match status" value="1"/>
</dbReference>
<evidence type="ECO:0000256" key="1">
    <source>
        <dbReference type="SAM" id="Coils"/>
    </source>
</evidence>
<sequence>MERTQALEEAMGGMKEELVQHKGEINTLKRSEQALKNRVEQMENYSRRNNLKLLKVPEGAEGSDLKAFVVSLIKSAVDLEETEDEIGKDIQRIHRDPFKLRTNSSRPRKILINFLSYQMKEKILSRALKQKSLRVKDIEFEIRALITTLRYRTARAAARGSTADRPAVSRGAF</sequence>
<evidence type="ECO:0000313" key="4">
    <source>
        <dbReference type="Proteomes" id="UP001066276"/>
    </source>
</evidence>
<organism evidence="3 4">
    <name type="scientific">Pleurodeles waltl</name>
    <name type="common">Iberian ribbed newt</name>
    <dbReference type="NCBI Taxonomy" id="8319"/>
    <lineage>
        <taxon>Eukaryota</taxon>
        <taxon>Metazoa</taxon>
        <taxon>Chordata</taxon>
        <taxon>Craniata</taxon>
        <taxon>Vertebrata</taxon>
        <taxon>Euteleostomi</taxon>
        <taxon>Amphibia</taxon>
        <taxon>Batrachia</taxon>
        <taxon>Caudata</taxon>
        <taxon>Salamandroidea</taxon>
        <taxon>Salamandridae</taxon>
        <taxon>Pleurodelinae</taxon>
        <taxon>Pleurodeles</taxon>
    </lineage>
</organism>
<dbReference type="InterPro" id="IPR004244">
    <property type="entry name" value="Transposase_22"/>
</dbReference>
<feature type="domain" description="L1 transposable element RRM" evidence="2">
    <location>
        <begin position="48"/>
        <end position="132"/>
    </location>
</feature>
<gene>
    <name evidence="3" type="ORF">NDU88_001873</name>
</gene>
<evidence type="ECO:0000313" key="3">
    <source>
        <dbReference type="EMBL" id="KAJ1088717.1"/>
    </source>
</evidence>
<reference evidence="3" key="1">
    <citation type="journal article" date="2022" name="bioRxiv">
        <title>Sequencing and chromosome-scale assembly of the giantPleurodeles waltlgenome.</title>
        <authorList>
            <person name="Brown T."/>
            <person name="Elewa A."/>
            <person name="Iarovenko S."/>
            <person name="Subramanian E."/>
            <person name="Araus A.J."/>
            <person name="Petzold A."/>
            <person name="Susuki M."/>
            <person name="Suzuki K.-i.T."/>
            <person name="Hayashi T."/>
            <person name="Toyoda A."/>
            <person name="Oliveira C."/>
            <person name="Osipova E."/>
            <person name="Leigh N.D."/>
            <person name="Simon A."/>
            <person name="Yun M.H."/>
        </authorList>
    </citation>
    <scope>NUCLEOTIDE SEQUENCE</scope>
    <source>
        <strain evidence="3">20211129_DDA</strain>
        <tissue evidence="3">Liver</tissue>
    </source>
</reference>
<dbReference type="AlphaFoldDB" id="A0AAV7LCM8"/>
<proteinExistence type="predicted"/>
<dbReference type="PANTHER" id="PTHR11505">
    <property type="entry name" value="L1 TRANSPOSABLE ELEMENT-RELATED"/>
    <property type="match status" value="1"/>
</dbReference>
<dbReference type="EMBL" id="JANPWB010000015">
    <property type="protein sequence ID" value="KAJ1088717.1"/>
    <property type="molecule type" value="Genomic_DNA"/>
</dbReference>
<accession>A0AAV7LCM8</accession>
<keyword evidence="1" id="KW-0175">Coiled coil</keyword>
<dbReference type="InterPro" id="IPR043636">
    <property type="entry name" value="L1_RRM_dom"/>
</dbReference>
<comment type="caution">
    <text evidence="3">The sequence shown here is derived from an EMBL/GenBank/DDBJ whole genome shotgun (WGS) entry which is preliminary data.</text>
</comment>
<dbReference type="Proteomes" id="UP001066276">
    <property type="component" value="Chromosome 11"/>
</dbReference>
<feature type="coiled-coil region" evidence="1">
    <location>
        <begin position="18"/>
        <end position="48"/>
    </location>
</feature>